<dbReference type="Proteomes" id="UP000177810">
    <property type="component" value="Unassembled WGS sequence"/>
</dbReference>
<dbReference type="GO" id="GO:0016787">
    <property type="term" value="F:hydrolase activity"/>
    <property type="evidence" value="ECO:0007669"/>
    <property type="project" value="UniProtKB-KW"/>
</dbReference>
<evidence type="ECO:0000256" key="1">
    <source>
        <dbReference type="ARBA" id="ARBA00022722"/>
    </source>
</evidence>
<protein>
    <submittedName>
        <fullName evidence="8">Very short patch repair endonuclease</fullName>
    </submittedName>
</protein>
<keyword evidence="5" id="KW-0234">DNA repair</keyword>
<evidence type="ECO:0000313" key="8">
    <source>
        <dbReference type="EMBL" id="OGZ32448.1"/>
    </source>
</evidence>
<dbReference type="Gene3D" id="3.40.960.10">
    <property type="entry name" value="VSR Endonuclease"/>
    <property type="match status" value="1"/>
</dbReference>
<keyword evidence="1" id="KW-0540">Nuclease</keyword>
<evidence type="ECO:0000256" key="3">
    <source>
        <dbReference type="ARBA" id="ARBA00022763"/>
    </source>
</evidence>
<evidence type="ECO:0000259" key="7">
    <source>
        <dbReference type="Pfam" id="PF04480"/>
    </source>
</evidence>
<dbReference type="SUPFAM" id="SSF52980">
    <property type="entry name" value="Restriction endonuclease-like"/>
    <property type="match status" value="1"/>
</dbReference>
<evidence type="ECO:0000256" key="6">
    <source>
        <dbReference type="ARBA" id="ARBA00029466"/>
    </source>
</evidence>
<dbReference type="NCBIfam" id="TIGR00632">
    <property type="entry name" value="vsr"/>
    <property type="match status" value="1"/>
</dbReference>
<name>A0A1G2F4C7_9BACT</name>
<keyword evidence="2 8" id="KW-0255">Endonuclease</keyword>
<evidence type="ECO:0000256" key="5">
    <source>
        <dbReference type="ARBA" id="ARBA00023204"/>
    </source>
</evidence>
<proteinExistence type="inferred from homology"/>
<evidence type="ECO:0000256" key="2">
    <source>
        <dbReference type="ARBA" id="ARBA00022759"/>
    </source>
</evidence>
<dbReference type="EMBL" id="MHMT01000019">
    <property type="protein sequence ID" value="OGZ32448.1"/>
    <property type="molecule type" value="Genomic_DNA"/>
</dbReference>
<keyword evidence="4" id="KW-0378">Hydrolase</keyword>
<accession>A0A1G2F4C7</accession>
<dbReference type="InterPro" id="IPR007569">
    <property type="entry name" value="DUF559"/>
</dbReference>
<keyword evidence="3" id="KW-0227">DNA damage</keyword>
<gene>
    <name evidence="8" type="ORF">A2V69_02410</name>
</gene>
<comment type="similarity">
    <text evidence="6">Belongs to the Vsr family.</text>
</comment>
<dbReference type="GO" id="GO:0006298">
    <property type="term" value="P:mismatch repair"/>
    <property type="evidence" value="ECO:0007669"/>
    <property type="project" value="InterPro"/>
</dbReference>
<dbReference type="AlphaFoldDB" id="A0A1G2F4C7"/>
<dbReference type="CDD" id="cd00221">
    <property type="entry name" value="Vsr"/>
    <property type="match status" value="1"/>
</dbReference>
<dbReference type="Pfam" id="PF04480">
    <property type="entry name" value="DUF559"/>
    <property type="match status" value="1"/>
</dbReference>
<feature type="domain" description="DUF559" evidence="7">
    <location>
        <begin position="97"/>
        <end position="137"/>
    </location>
</feature>
<evidence type="ECO:0000313" key="9">
    <source>
        <dbReference type="Proteomes" id="UP000177810"/>
    </source>
</evidence>
<dbReference type="GO" id="GO:0004519">
    <property type="term" value="F:endonuclease activity"/>
    <property type="evidence" value="ECO:0007669"/>
    <property type="project" value="UniProtKB-KW"/>
</dbReference>
<comment type="caution">
    <text evidence="8">The sequence shown here is derived from an EMBL/GenBank/DDBJ whole genome shotgun (WGS) entry which is preliminary data.</text>
</comment>
<dbReference type="STRING" id="1801990.A2V69_02410"/>
<organism evidence="8 9">
    <name type="scientific">Candidatus Portnoybacteria bacterium RBG_13_40_8</name>
    <dbReference type="NCBI Taxonomy" id="1801990"/>
    <lineage>
        <taxon>Bacteria</taxon>
        <taxon>Candidatus Portnoyibacteriota</taxon>
    </lineage>
</organism>
<dbReference type="InterPro" id="IPR004603">
    <property type="entry name" value="DNA_mismatch_endonuc_vsr"/>
</dbReference>
<dbReference type="Pfam" id="PF03852">
    <property type="entry name" value="Vsr"/>
    <property type="match status" value="1"/>
</dbReference>
<reference evidence="8 9" key="1">
    <citation type="journal article" date="2016" name="Nat. Commun.">
        <title>Thousands of microbial genomes shed light on interconnected biogeochemical processes in an aquifer system.</title>
        <authorList>
            <person name="Anantharaman K."/>
            <person name="Brown C.T."/>
            <person name="Hug L.A."/>
            <person name="Sharon I."/>
            <person name="Castelle C.J."/>
            <person name="Probst A.J."/>
            <person name="Thomas B.C."/>
            <person name="Singh A."/>
            <person name="Wilkins M.J."/>
            <person name="Karaoz U."/>
            <person name="Brodie E.L."/>
            <person name="Williams K.H."/>
            <person name="Hubbard S.S."/>
            <person name="Banfield J.F."/>
        </authorList>
    </citation>
    <scope>NUCLEOTIDE SEQUENCE [LARGE SCALE GENOMIC DNA]</scope>
</reference>
<evidence type="ECO:0000256" key="4">
    <source>
        <dbReference type="ARBA" id="ARBA00022801"/>
    </source>
</evidence>
<dbReference type="InterPro" id="IPR011335">
    <property type="entry name" value="Restrct_endonuc-II-like"/>
</dbReference>
<sequence>MADKFSKEKRSEIMSLIRSRNTKLEIGFLELLSSELYPKGYRYRKHYSRILGKPDVAFVKERIAIFLDGDFWHGYNFNKLKKRLPKDYWLGKIKRNIARDKKINAVLKTKGWKVLRFWEHKLKENPTTIIKKIKHYLENSIL</sequence>